<evidence type="ECO:0000313" key="3">
    <source>
        <dbReference type="Proteomes" id="UP000005220"/>
    </source>
</evidence>
<dbReference type="KEGG" id="kaf:KAFR_0C04370"/>
<sequence length="134" mass="15383">MTGQDTDEAYLLAEKFKKQGYFDKLKQDILTESIDGNGDETLEKKIKETVTDIVKNMVNEEEELIFKNRGTTSALIESKILMDNYKMLSENKEPLNVEKTIKEALQNANLSDDIKATLEKLLDDTTKMHQYDSQ</sequence>
<evidence type="ECO:0000313" key="2">
    <source>
        <dbReference type="EMBL" id="CCF57427.1"/>
    </source>
</evidence>
<dbReference type="STRING" id="1071382.H2ASS7"/>
<dbReference type="AlphaFoldDB" id="H2ASS7"/>
<dbReference type="RefSeq" id="XP_003956562.1">
    <property type="nucleotide sequence ID" value="XM_003956513.1"/>
</dbReference>
<reference evidence="2 3" key="1">
    <citation type="journal article" date="2011" name="Proc. Natl. Acad. Sci. U.S.A.">
        <title>Evolutionary erosion of yeast sex chromosomes by mating-type switching accidents.</title>
        <authorList>
            <person name="Gordon J.L."/>
            <person name="Armisen D."/>
            <person name="Proux-Wera E."/>
            <person name="Oheigeartaigh S.S."/>
            <person name="Byrne K.P."/>
            <person name="Wolfe K.H."/>
        </authorList>
    </citation>
    <scope>NUCLEOTIDE SEQUENCE [LARGE SCALE GENOMIC DNA]</scope>
    <source>
        <strain evidence="3">ATCC 22294 / BCRC 22015 / CBS 2517 / CECT 1963 / NBRC 1671 / NRRL Y-8276</strain>
    </source>
</reference>
<dbReference type="GO" id="GO:0048188">
    <property type="term" value="C:Set1C/COMPASS complex"/>
    <property type="evidence" value="ECO:0007669"/>
    <property type="project" value="EnsemblFungi"/>
</dbReference>
<keyword evidence="3" id="KW-1185">Reference proteome</keyword>
<evidence type="ECO:0000259" key="1">
    <source>
        <dbReference type="Pfam" id="PF05205"/>
    </source>
</evidence>
<dbReference type="Pfam" id="PF05205">
    <property type="entry name" value="COMPASS-Shg1"/>
    <property type="match status" value="1"/>
</dbReference>
<feature type="domain" description="BOD1/SHG1" evidence="1">
    <location>
        <begin position="12"/>
        <end position="118"/>
    </location>
</feature>
<dbReference type="eggNOG" id="ENOG502S9A4">
    <property type="taxonomic scope" value="Eukaryota"/>
</dbReference>
<dbReference type="HOGENOM" id="CLU_139264_0_0_1"/>
<dbReference type="GeneID" id="13885346"/>
<dbReference type="FunCoup" id="H2ASS7">
    <property type="interactions" value="49"/>
</dbReference>
<name>H2ASS7_KAZAF</name>
<protein>
    <recommendedName>
        <fullName evidence="1">BOD1/SHG1 domain-containing protein</fullName>
    </recommendedName>
</protein>
<dbReference type="Proteomes" id="UP000005220">
    <property type="component" value="Chromosome 3"/>
</dbReference>
<dbReference type="GO" id="GO:0042800">
    <property type="term" value="F:histone H3K4 methyltransferase activity"/>
    <property type="evidence" value="ECO:0007669"/>
    <property type="project" value="EnsemblFungi"/>
</dbReference>
<dbReference type="OrthoDB" id="5579731at2759"/>
<gene>
    <name evidence="2" type="primary">KAFR0C04370</name>
    <name evidence="2" type="ORF">KAFR_0C04370</name>
</gene>
<dbReference type="InterPro" id="IPR055264">
    <property type="entry name" value="BOD1/SHG1_dom"/>
</dbReference>
<dbReference type="EMBL" id="HE650823">
    <property type="protein sequence ID" value="CCF57427.1"/>
    <property type="molecule type" value="Genomic_DNA"/>
</dbReference>
<dbReference type="InParanoid" id="H2ASS7"/>
<accession>H2ASS7</accession>
<proteinExistence type="predicted"/>
<organism evidence="2 3">
    <name type="scientific">Kazachstania africana (strain ATCC 22294 / BCRC 22015 / CBS 2517 / CECT 1963 / NBRC 1671 / NRRL Y-8276)</name>
    <name type="common">Yeast</name>
    <name type="synonym">Kluyveromyces africanus</name>
    <dbReference type="NCBI Taxonomy" id="1071382"/>
    <lineage>
        <taxon>Eukaryota</taxon>
        <taxon>Fungi</taxon>
        <taxon>Dikarya</taxon>
        <taxon>Ascomycota</taxon>
        <taxon>Saccharomycotina</taxon>
        <taxon>Saccharomycetes</taxon>
        <taxon>Saccharomycetales</taxon>
        <taxon>Saccharomycetaceae</taxon>
        <taxon>Kazachstania</taxon>
    </lineage>
</organism>